<comment type="function">
    <text evidence="8 9">Component of the signal peptidase complex (SPC) which catalyzes the cleavage of N-terminal signal sequences from nascent proteins as they are translocated into the lumen of the endoplasmic reticulum. Enhances the enzymatic activity of SPC and facilitates the interactions between different components of the translocation site.</text>
</comment>
<dbReference type="Pfam" id="PF06703">
    <property type="entry name" value="SPC25"/>
    <property type="match status" value="1"/>
</dbReference>
<evidence type="ECO:0000256" key="3">
    <source>
        <dbReference type="ARBA" id="ARBA00017057"/>
    </source>
</evidence>
<feature type="transmembrane region" description="Helical" evidence="9">
    <location>
        <begin position="47"/>
        <end position="67"/>
    </location>
</feature>
<dbReference type="Proteomes" id="UP000078046">
    <property type="component" value="Unassembled WGS sequence"/>
</dbReference>
<comment type="caution">
    <text evidence="10">The sequence shown here is derived from an EMBL/GenBank/DDBJ whole genome shotgun (WGS) entry which is preliminary data.</text>
</comment>
<evidence type="ECO:0000313" key="10">
    <source>
        <dbReference type="EMBL" id="OAF69719.1"/>
    </source>
</evidence>
<protein>
    <recommendedName>
        <fullName evidence="3 9">Signal peptidase complex subunit 2</fullName>
    </recommendedName>
</protein>
<comment type="subcellular location">
    <subcellularLocation>
        <location evidence="1 9">Endoplasmic reticulum membrane</location>
        <topology evidence="1 9">Multi-pass membrane protein</topology>
    </subcellularLocation>
</comment>
<sequence>MNAEIIEENPINIWSSSEVKNSIDDCIVKVLNENKYQQIHFYTDVKLFFGTLAVCLMGLLCGLHYIYKMNDMKITFYTCCIGYGVSIGLYYLLGDYVEKGVVYRGTLKNTWVKVSSTLKTLKNQIILTIQQQNLKDKSIQTFNIQKSIGSVFTSDGYLVNNNLETAINIVLKKFNEN</sequence>
<evidence type="ECO:0000256" key="9">
    <source>
        <dbReference type="RuleBase" id="RU368033"/>
    </source>
</evidence>
<dbReference type="AlphaFoldDB" id="A0A177B611"/>
<accession>A0A177B611</accession>
<dbReference type="GO" id="GO:0045047">
    <property type="term" value="P:protein targeting to ER"/>
    <property type="evidence" value="ECO:0007669"/>
    <property type="project" value="TreeGrafter"/>
</dbReference>
<keyword evidence="4 9" id="KW-0812">Transmembrane</keyword>
<comment type="similarity">
    <text evidence="2 9">Belongs to the SPCS2 family.</text>
</comment>
<evidence type="ECO:0000256" key="2">
    <source>
        <dbReference type="ARBA" id="ARBA00007324"/>
    </source>
</evidence>
<keyword evidence="5 9" id="KW-0256">Endoplasmic reticulum</keyword>
<evidence type="ECO:0000256" key="8">
    <source>
        <dbReference type="ARBA" id="ARBA00045608"/>
    </source>
</evidence>
<keyword evidence="6 9" id="KW-1133">Transmembrane helix</keyword>
<name>A0A177B611_9BILA</name>
<evidence type="ECO:0000256" key="7">
    <source>
        <dbReference type="ARBA" id="ARBA00023136"/>
    </source>
</evidence>
<dbReference type="PANTHER" id="PTHR13085">
    <property type="entry name" value="MICROSOMAL SIGNAL PEPTIDASE 25 KDA SUBUNIT"/>
    <property type="match status" value="1"/>
</dbReference>
<evidence type="ECO:0000256" key="1">
    <source>
        <dbReference type="ARBA" id="ARBA00004477"/>
    </source>
</evidence>
<keyword evidence="7 9" id="KW-0472">Membrane</keyword>
<dbReference type="GO" id="GO:0006465">
    <property type="term" value="P:signal peptide processing"/>
    <property type="evidence" value="ECO:0007669"/>
    <property type="project" value="UniProtKB-UniRule"/>
</dbReference>
<keyword evidence="11" id="KW-1185">Reference proteome</keyword>
<gene>
    <name evidence="10" type="ORF">A3Q56_02533</name>
</gene>
<dbReference type="EMBL" id="LWCA01000239">
    <property type="protein sequence ID" value="OAF69719.1"/>
    <property type="molecule type" value="Genomic_DNA"/>
</dbReference>
<proteinExistence type="inferred from homology"/>
<feature type="transmembrane region" description="Helical" evidence="9">
    <location>
        <begin position="74"/>
        <end position="93"/>
    </location>
</feature>
<organism evidence="10 11">
    <name type="scientific">Intoshia linei</name>
    <dbReference type="NCBI Taxonomy" id="1819745"/>
    <lineage>
        <taxon>Eukaryota</taxon>
        <taxon>Metazoa</taxon>
        <taxon>Spiralia</taxon>
        <taxon>Lophotrochozoa</taxon>
        <taxon>Mesozoa</taxon>
        <taxon>Orthonectida</taxon>
        <taxon>Rhopaluridae</taxon>
        <taxon>Intoshia</taxon>
    </lineage>
</organism>
<reference evidence="10 11" key="1">
    <citation type="submission" date="2016-04" db="EMBL/GenBank/DDBJ databases">
        <title>The genome of Intoshia linei affirms orthonectids as highly simplified spiralians.</title>
        <authorList>
            <person name="Mikhailov K.V."/>
            <person name="Slusarev G.S."/>
            <person name="Nikitin M.A."/>
            <person name="Logacheva M.D."/>
            <person name="Penin A."/>
            <person name="Aleoshin V."/>
            <person name="Panchin Y.V."/>
        </authorList>
    </citation>
    <scope>NUCLEOTIDE SEQUENCE [LARGE SCALE GENOMIC DNA]</scope>
    <source>
        <strain evidence="10">Intl2013</strain>
        <tissue evidence="10">Whole animal</tissue>
    </source>
</reference>
<evidence type="ECO:0000256" key="5">
    <source>
        <dbReference type="ARBA" id="ARBA00022824"/>
    </source>
</evidence>
<dbReference type="InterPro" id="IPR009582">
    <property type="entry name" value="Spc2/SPCS2"/>
</dbReference>
<evidence type="ECO:0000256" key="6">
    <source>
        <dbReference type="ARBA" id="ARBA00022989"/>
    </source>
</evidence>
<dbReference type="GO" id="GO:0008233">
    <property type="term" value="F:peptidase activity"/>
    <property type="evidence" value="ECO:0007669"/>
    <property type="project" value="UniProtKB-UniRule"/>
</dbReference>
<evidence type="ECO:0000313" key="11">
    <source>
        <dbReference type="Proteomes" id="UP000078046"/>
    </source>
</evidence>
<dbReference type="GO" id="GO:0005787">
    <property type="term" value="C:signal peptidase complex"/>
    <property type="evidence" value="ECO:0007669"/>
    <property type="project" value="UniProtKB-UniRule"/>
</dbReference>
<dbReference type="PANTHER" id="PTHR13085:SF0">
    <property type="entry name" value="SIGNAL PEPTIDASE COMPLEX SUBUNIT 2"/>
    <property type="match status" value="1"/>
</dbReference>
<evidence type="ECO:0000256" key="4">
    <source>
        <dbReference type="ARBA" id="ARBA00022692"/>
    </source>
</evidence>
<dbReference type="OrthoDB" id="29558at2759"/>